<keyword evidence="7" id="KW-1185">Reference proteome</keyword>
<keyword evidence="1" id="KW-0001">2Fe-2S</keyword>
<evidence type="ECO:0000256" key="2">
    <source>
        <dbReference type="ARBA" id="ARBA00022723"/>
    </source>
</evidence>
<dbReference type="GO" id="GO:0004497">
    <property type="term" value="F:monooxygenase activity"/>
    <property type="evidence" value="ECO:0007669"/>
    <property type="project" value="UniProtKB-ARBA"/>
</dbReference>
<reference evidence="6 7" key="1">
    <citation type="submission" date="2018-05" db="EMBL/GenBank/DDBJ databases">
        <title>Paenibacillus flagellatus sp. nov., isolated from selenium mineral soil.</title>
        <authorList>
            <person name="Dai X."/>
        </authorList>
    </citation>
    <scope>NUCLEOTIDE SEQUENCE [LARGE SCALE GENOMIC DNA]</scope>
    <source>
        <strain evidence="6 7">DXL2</strain>
    </source>
</reference>
<dbReference type="InterPro" id="IPR017941">
    <property type="entry name" value="Rieske_2Fe-2S"/>
</dbReference>
<dbReference type="InterPro" id="IPR036922">
    <property type="entry name" value="Rieske_2Fe-2S_sf"/>
</dbReference>
<dbReference type="GO" id="GO:0046872">
    <property type="term" value="F:metal ion binding"/>
    <property type="evidence" value="ECO:0007669"/>
    <property type="project" value="UniProtKB-KW"/>
</dbReference>
<gene>
    <name evidence="6" type="ORF">DLM86_23435</name>
</gene>
<sequence length="96" mass="10867">MNEIEIGPIDRYASLPAEVRLDRDRYYLVDNDGYKLFSRVCPHAGAMVELEDGEFVCPMHGWTFEADTGRCHNVPSAKLASYEVVLRDGVLYALMP</sequence>
<dbReference type="Proteomes" id="UP000247476">
    <property type="component" value="Unassembled WGS sequence"/>
</dbReference>
<accession>A0A2V5JYB5</accession>
<comment type="caution">
    <text evidence="6">The sequence shown here is derived from an EMBL/GenBank/DDBJ whole genome shotgun (WGS) entry which is preliminary data.</text>
</comment>
<dbReference type="Pfam" id="PF00355">
    <property type="entry name" value="Rieske"/>
    <property type="match status" value="1"/>
</dbReference>
<evidence type="ECO:0000256" key="1">
    <source>
        <dbReference type="ARBA" id="ARBA00022714"/>
    </source>
</evidence>
<dbReference type="CDD" id="cd03467">
    <property type="entry name" value="Rieske"/>
    <property type="match status" value="1"/>
</dbReference>
<evidence type="ECO:0000313" key="6">
    <source>
        <dbReference type="EMBL" id="PYI51869.1"/>
    </source>
</evidence>
<evidence type="ECO:0000259" key="5">
    <source>
        <dbReference type="PROSITE" id="PS51296"/>
    </source>
</evidence>
<dbReference type="OrthoDB" id="2614894at2"/>
<dbReference type="GO" id="GO:0051537">
    <property type="term" value="F:2 iron, 2 sulfur cluster binding"/>
    <property type="evidence" value="ECO:0007669"/>
    <property type="project" value="UniProtKB-KW"/>
</dbReference>
<proteinExistence type="predicted"/>
<evidence type="ECO:0000256" key="4">
    <source>
        <dbReference type="ARBA" id="ARBA00023014"/>
    </source>
</evidence>
<organism evidence="6 7">
    <name type="scientific">Paenibacillus flagellatus</name>
    <dbReference type="NCBI Taxonomy" id="2211139"/>
    <lineage>
        <taxon>Bacteria</taxon>
        <taxon>Bacillati</taxon>
        <taxon>Bacillota</taxon>
        <taxon>Bacilli</taxon>
        <taxon>Bacillales</taxon>
        <taxon>Paenibacillaceae</taxon>
        <taxon>Paenibacillus</taxon>
    </lineage>
</organism>
<dbReference type="Gene3D" id="2.102.10.10">
    <property type="entry name" value="Rieske [2Fe-2S] iron-sulphur domain"/>
    <property type="match status" value="1"/>
</dbReference>
<protein>
    <submittedName>
        <fullName evidence="6">2Fe-2S ferredoxin</fullName>
    </submittedName>
</protein>
<dbReference type="RefSeq" id="WP_110842496.1">
    <property type="nucleotide sequence ID" value="NZ_QJVJ01000011.1"/>
</dbReference>
<name>A0A2V5JYB5_9BACL</name>
<keyword evidence="3" id="KW-0408">Iron</keyword>
<evidence type="ECO:0000256" key="3">
    <source>
        <dbReference type="ARBA" id="ARBA00023004"/>
    </source>
</evidence>
<feature type="domain" description="Rieske" evidence="5">
    <location>
        <begin position="11"/>
        <end position="93"/>
    </location>
</feature>
<dbReference type="AlphaFoldDB" id="A0A2V5JYB5"/>
<dbReference type="GO" id="GO:0016705">
    <property type="term" value="F:oxidoreductase activity, acting on paired donors, with incorporation or reduction of molecular oxygen"/>
    <property type="evidence" value="ECO:0007669"/>
    <property type="project" value="UniProtKB-ARBA"/>
</dbReference>
<keyword evidence="4" id="KW-0411">Iron-sulfur</keyword>
<keyword evidence="2" id="KW-0479">Metal-binding</keyword>
<dbReference type="EMBL" id="QJVJ01000011">
    <property type="protein sequence ID" value="PYI51869.1"/>
    <property type="molecule type" value="Genomic_DNA"/>
</dbReference>
<dbReference type="PROSITE" id="PS51296">
    <property type="entry name" value="RIESKE"/>
    <property type="match status" value="1"/>
</dbReference>
<dbReference type="SUPFAM" id="SSF50022">
    <property type="entry name" value="ISP domain"/>
    <property type="match status" value="1"/>
</dbReference>
<evidence type="ECO:0000313" key="7">
    <source>
        <dbReference type="Proteomes" id="UP000247476"/>
    </source>
</evidence>